<keyword evidence="9" id="KW-1185">Reference proteome</keyword>
<dbReference type="GO" id="GO:0048476">
    <property type="term" value="C:Holliday junction resolvase complex"/>
    <property type="evidence" value="ECO:0007669"/>
    <property type="project" value="UniProtKB-UniRule"/>
</dbReference>
<dbReference type="HAMAP" id="MF_00031">
    <property type="entry name" value="DNA_HJ_migration_RuvA"/>
    <property type="match status" value="1"/>
</dbReference>
<dbReference type="Pfam" id="PF14520">
    <property type="entry name" value="HHH_5"/>
    <property type="match status" value="1"/>
</dbReference>
<dbReference type="InterPro" id="IPR013849">
    <property type="entry name" value="DNA_helicase_Holl-junc_RuvA_I"/>
</dbReference>
<dbReference type="InterPro" id="IPR011114">
    <property type="entry name" value="RuvA_C"/>
</dbReference>
<dbReference type="Pfam" id="PF07499">
    <property type="entry name" value="RuvA_C"/>
    <property type="match status" value="1"/>
</dbReference>
<dbReference type="GO" id="GO:0005524">
    <property type="term" value="F:ATP binding"/>
    <property type="evidence" value="ECO:0007669"/>
    <property type="project" value="InterPro"/>
</dbReference>
<keyword evidence="3 6" id="KW-0238">DNA-binding</keyword>
<dbReference type="InterPro" id="IPR010994">
    <property type="entry name" value="RuvA_2-like"/>
</dbReference>
<evidence type="ECO:0000256" key="1">
    <source>
        <dbReference type="ARBA" id="ARBA00022490"/>
    </source>
</evidence>
<name>A0A9J6RHU5_9GAMM</name>
<keyword evidence="2 6" id="KW-0227">DNA damage</keyword>
<dbReference type="GO" id="GO:0016787">
    <property type="term" value="F:hydrolase activity"/>
    <property type="evidence" value="ECO:0007669"/>
    <property type="project" value="UniProtKB-KW"/>
</dbReference>
<comment type="caution">
    <text evidence="6">Lacks conserved residue(s) required for the propagation of feature annotation.</text>
</comment>
<feature type="domain" description="Helix-hairpin-helix DNA-binding motif class 1" evidence="7">
    <location>
        <begin position="73"/>
        <end position="92"/>
    </location>
</feature>
<dbReference type="Proteomes" id="UP001069090">
    <property type="component" value="Unassembled WGS sequence"/>
</dbReference>
<dbReference type="Gene3D" id="1.10.150.20">
    <property type="entry name" value="5' to 3' exonuclease, C-terminal subdomain"/>
    <property type="match status" value="1"/>
</dbReference>
<dbReference type="Pfam" id="PF01330">
    <property type="entry name" value="RuvA_N"/>
    <property type="match status" value="1"/>
</dbReference>
<dbReference type="GO" id="GO:0000400">
    <property type="term" value="F:four-way junction DNA binding"/>
    <property type="evidence" value="ECO:0007669"/>
    <property type="project" value="UniProtKB-UniRule"/>
</dbReference>
<dbReference type="EMBL" id="JAPTGG010000001">
    <property type="protein sequence ID" value="MCZ0863573.1"/>
    <property type="molecule type" value="Genomic_DNA"/>
</dbReference>
<proteinExistence type="inferred from homology"/>
<organism evidence="8 9">
    <name type="scientific">Dasania phycosphaerae</name>
    <dbReference type="NCBI Taxonomy" id="2950436"/>
    <lineage>
        <taxon>Bacteria</taxon>
        <taxon>Pseudomonadati</taxon>
        <taxon>Pseudomonadota</taxon>
        <taxon>Gammaproteobacteria</taxon>
        <taxon>Cellvibrionales</taxon>
        <taxon>Spongiibacteraceae</taxon>
        <taxon>Dasania</taxon>
    </lineage>
</organism>
<dbReference type="SUPFAM" id="SSF50249">
    <property type="entry name" value="Nucleic acid-binding proteins"/>
    <property type="match status" value="1"/>
</dbReference>
<accession>A0A9J6RHU5</accession>
<dbReference type="SUPFAM" id="SSF46929">
    <property type="entry name" value="DNA helicase RuvA subunit, C-terminal domain"/>
    <property type="match status" value="1"/>
</dbReference>
<sequence>MIGRIHGVLLEKQAPTLLVDVQGVGYEVQAPMSTVYQLPAIGQAVTLHTHLVVREDAQLLYGFAELRERALFKTLIKVSGVGPKLALTLLSGMETDDFVRCVHDNDVAALVRLPGVGKKTAERLLVELRDRLKDWQTSSTSGLPLMAAAAGPDYASEAESALIALGYKPQEASKAIAKVNDGDAQSSESLIRLALKNMVNK</sequence>
<evidence type="ECO:0000256" key="4">
    <source>
        <dbReference type="ARBA" id="ARBA00023172"/>
    </source>
</evidence>
<dbReference type="NCBIfam" id="TIGR00084">
    <property type="entry name" value="ruvA"/>
    <property type="match status" value="1"/>
</dbReference>
<feature type="region of interest" description="Domain I" evidence="6">
    <location>
        <begin position="1"/>
        <end position="64"/>
    </location>
</feature>
<feature type="domain" description="Helix-hairpin-helix DNA-binding motif class 1" evidence="7">
    <location>
        <begin position="108"/>
        <end position="127"/>
    </location>
</feature>
<dbReference type="SUPFAM" id="SSF47781">
    <property type="entry name" value="RuvA domain 2-like"/>
    <property type="match status" value="1"/>
</dbReference>
<protein>
    <recommendedName>
        <fullName evidence="6">Holliday junction branch migration complex subunit RuvA</fullName>
    </recommendedName>
</protein>
<dbReference type="GO" id="GO:0006281">
    <property type="term" value="P:DNA repair"/>
    <property type="evidence" value="ECO:0007669"/>
    <property type="project" value="UniProtKB-UniRule"/>
</dbReference>
<comment type="domain">
    <text evidence="6">Has three domains with a flexible linker between the domains II and III and assumes an 'L' shape. Domain III is highly mobile and contacts RuvB.</text>
</comment>
<dbReference type="InterPro" id="IPR036267">
    <property type="entry name" value="RuvA_C_sf"/>
</dbReference>
<dbReference type="InterPro" id="IPR003583">
    <property type="entry name" value="Hlx-hairpin-Hlx_DNA-bd_motif"/>
</dbReference>
<dbReference type="RefSeq" id="WP_258329721.1">
    <property type="nucleotide sequence ID" value="NZ_JAPTGG010000001.1"/>
</dbReference>
<keyword evidence="8" id="KW-0378">Hydrolase</keyword>
<comment type="similarity">
    <text evidence="6">Belongs to the RuvA family.</text>
</comment>
<dbReference type="GO" id="GO:0006310">
    <property type="term" value="P:DNA recombination"/>
    <property type="evidence" value="ECO:0007669"/>
    <property type="project" value="UniProtKB-UniRule"/>
</dbReference>
<dbReference type="GO" id="GO:0005737">
    <property type="term" value="C:cytoplasm"/>
    <property type="evidence" value="ECO:0007669"/>
    <property type="project" value="UniProtKB-SubCell"/>
</dbReference>
<dbReference type="GO" id="GO:0009378">
    <property type="term" value="F:four-way junction helicase activity"/>
    <property type="evidence" value="ECO:0007669"/>
    <property type="project" value="InterPro"/>
</dbReference>
<dbReference type="InterPro" id="IPR012340">
    <property type="entry name" value="NA-bd_OB-fold"/>
</dbReference>
<comment type="function">
    <text evidence="6">The RuvA-RuvB-RuvC complex processes Holliday junction (HJ) DNA during genetic recombination and DNA repair, while the RuvA-RuvB complex plays an important role in the rescue of blocked DNA replication forks via replication fork reversal (RFR). RuvA specifically binds to HJ cruciform DNA, conferring on it an open structure. The RuvB hexamer acts as an ATP-dependent pump, pulling dsDNA into and through the RuvAB complex. HJ branch migration allows RuvC to scan DNA until it finds its consensus sequence, where it cleaves and resolves the cruciform DNA.</text>
</comment>
<dbReference type="AlphaFoldDB" id="A0A9J6RHU5"/>
<keyword evidence="5 6" id="KW-0234">DNA repair</keyword>
<evidence type="ECO:0000259" key="7">
    <source>
        <dbReference type="SMART" id="SM00278"/>
    </source>
</evidence>
<dbReference type="Gene3D" id="1.10.8.10">
    <property type="entry name" value="DNA helicase RuvA subunit, C-terminal domain"/>
    <property type="match status" value="1"/>
</dbReference>
<evidence type="ECO:0000256" key="2">
    <source>
        <dbReference type="ARBA" id="ARBA00022763"/>
    </source>
</evidence>
<comment type="caution">
    <text evidence="8">The sequence shown here is derived from an EMBL/GenBank/DDBJ whole genome shotgun (WGS) entry which is preliminary data.</text>
</comment>
<feature type="region of interest" description="Domain III" evidence="6">
    <location>
        <begin position="150"/>
        <end position="201"/>
    </location>
</feature>
<keyword evidence="4 6" id="KW-0233">DNA recombination</keyword>
<evidence type="ECO:0000313" key="9">
    <source>
        <dbReference type="Proteomes" id="UP001069090"/>
    </source>
</evidence>
<reference evidence="8 9" key="1">
    <citation type="submission" date="2022-12" db="EMBL/GenBank/DDBJ databases">
        <title>Dasania phycosphaerae sp. nov., isolated from particulate material of the south coast of Korea.</title>
        <authorList>
            <person name="Jiang Y."/>
        </authorList>
    </citation>
    <scope>NUCLEOTIDE SEQUENCE [LARGE SCALE GENOMIC DNA]</scope>
    <source>
        <strain evidence="8 9">GY-19</strain>
    </source>
</reference>
<comment type="subcellular location">
    <subcellularLocation>
        <location evidence="6">Cytoplasm</location>
    </subcellularLocation>
</comment>
<gene>
    <name evidence="6 8" type="primary">ruvA</name>
    <name evidence="8" type="ORF">O0V09_00070</name>
</gene>
<evidence type="ECO:0000256" key="6">
    <source>
        <dbReference type="HAMAP-Rule" id="MF_00031"/>
    </source>
</evidence>
<evidence type="ECO:0000256" key="3">
    <source>
        <dbReference type="ARBA" id="ARBA00023125"/>
    </source>
</evidence>
<evidence type="ECO:0000313" key="8">
    <source>
        <dbReference type="EMBL" id="MCZ0863573.1"/>
    </source>
</evidence>
<comment type="subunit">
    <text evidence="6">Homotetramer. Forms an RuvA(8)-RuvB(12)-Holliday junction (HJ) complex. HJ DNA is sandwiched between 2 RuvA tetramers; dsDNA enters through RuvA and exits via RuvB. An RuvB hexamer assembles on each DNA strand where it exits the tetramer. Each RuvB hexamer is contacted by two RuvA subunits (via domain III) on 2 adjacent RuvB subunits; this complex drives branch migration. In the full resolvosome a probable DNA-RuvA(4)-RuvB(12)-RuvC(2) complex forms which resolves the HJ.</text>
</comment>
<dbReference type="InterPro" id="IPR000085">
    <property type="entry name" value="RuvA"/>
</dbReference>
<dbReference type="Gene3D" id="2.40.50.140">
    <property type="entry name" value="Nucleic acid-binding proteins"/>
    <property type="match status" value="1"/>
</dbReference>
<dbReference type="SMART" id="SM00278">
    <property type="entry name" value="HhH1"/>
    <property type="match status" value="2"/>
</dbReference>
<keyword evidence="1 6" id="KW-0963">Cytoplasm</keyword>
<dbReference type="GO" id="GO:0009379">
    <property type="term" value="C:Holliday junction helicase complex"/>
    <property type="evidence" value="ECO:0007669"/>
    <property type="project" value="InterPro"/>
</dbReference>
<dbReference type="CDD" id="cd14332">
    <property type="entry name" value="UBA_RuvA_C"/>
    <property type="match status" value="1"/>
</dbReference>
<evidence type="ECO:0000256" key="5">
    <source>
        <dbReference type="ARBA" id="ARBA00023204"/>
    </source>
</evidence>